<dbReference type="Proteomes" id="UP000475265">
    <property type="component" value="Unassembled WGS sequence"/>
</dbReference>
<dbReference type="AlphaFoldDB" id="A0A6L5C591"/>
<accession>A0A6L5C591</accession>
<name>A0A6L5C591_9PSED</name>
<gene>
    <name evidence="1" type="ORF">FX983_02628</name>
</gene>
<dbReference type="EMBL" id="JAAAXX010000001">
    <property type="protein sequence ID" value="KAF2394647.1"/>
    <property type="molecule type" value="Genomic_DNA"/>
</dbReference>
<comment type="caution">
    <text evidence="1">The sequence shown here is derived from an EMBL/GenBank/DDBJ whole genome shotgun (WGS) entry which is preliminary data.</text>
</comment>
<organism evidence="1 2">
    <name type="scientific">Pseudomonas frederiksbergensis</name>
    <dbReference type="NCBI Taxonomy" id="104087"/>
    <lineage>
        <taxon>Bacteria</taxon>
        <taxon>Pseudomonadati</taxon>
        <taxon>Pseudomonadota</taxon>
        <taxon>Gammaproteobacteria</taxon>
        <taxon>Pseudomonadales</taxon>
        <taxon>Pseudomonadaceae</taxon>
        <taxon>Pseudomonas</taxon>
    </lineage>
</organism>
<reference evidence="1 2" key="1">
    <citation type="submission" date="2019-12" db="EMBL/GenBank/DDBJ databases">
        <title>Endophytic bacteria associated with Panax ginseng seedlings.</title>
        <authorList>
            <person name="Park J.M."/>
            <person name="Shin R."/>
            <person name="Jo S.H."/>
        </authorList>
    </citation>
    <scope>NUCLEOTIDE SEQUENCE [LARGE SCALE GENOMIC DNA]</scope>
    <source>
        <strain evidence="1 2">PgKB32</strain>
    </source>
</reference>
<protein>
    <submittedName>
        <fullName evidence="1">Uncharacterized protein</fullName>
    </submittedName>
</protein>
<evidence type="ECO:0000313" key="2">
    <source>
        <dbReference type="Proteomes" id="UP000475265"/>
    </source>
</evidence>
<sequence length="36" mass="3727">MGGARESIGMGSQCQILDRGDAFAGKPRSYKGVAVL</sequence>
<evidence type="ECO:0000313" key="1">
    <source>
        <dbReference type="EMBL" id="KAF2394647.1"/>
    </source>
</evidence>
<proteinExistence type="predicted"/>